<accession>Q2SG93</accession>
<reference evidence="2 3" key="1">
    <citation type="journal article" date="2005" name="Nucleic Acids Res.">
        <title>Genomic blueprint of Hahella chejuensis, a marine microbe producing an algicidal agent.</title>
        <authorList>
            <person name="Jeong H."/>
            <person name="Yim J.H."/>
            <person name="Lee C."/>
            <person name="Choi S.-H."/>
            <person name="Park Y.K."/>
            <person name="Yoon S.H."/>
            <person name="Hur C.-G."/>
            <person name="Kang H.-Y."/>
            <person name="Kim D."/>
            <person name="Lee H.H."/>
            <person name="Park K.H."/>
            <person name="Park S.-H."/>
            <person name="Park H.-S."/>
            <person name="Lee H.K."/>
            <person name="Oh T.K."/>
            <person name="Kim J.F."/>
        </authorList>
    </citation>
    <scope>NUCLEOTIDE SEQUENCE [LARGE SCALE GENOMIC DNA]</scope>
    <source>
        <strain evidence="2 3">KCTC 2396</strain>
    </source>
</reference>
<name>Q2SG93_HAHCH</name>
<protein>
    <submittedName>
        <fullName evidence="2">ABC-type amino acid transport/signal transduction systems, periplasmic component/domain</fullName>
    </submittedName>
</protein>
<feature type="chain" id="PRO_5004215427" evidence="1">
    <location>
        <begin position="24"/>
        <end position="252"/>
    </location>
</feature>
<dbReference type="OrthoDB" id="8585936at2"/>
<proteinExistence type="predicted"/>
<dbReference type="RefSeq" id="WP_011397399.1">
    <property type="nucleotide sequence ID" value="NC_007645.1"/>
</dbReference>
<evidence type="ECO:0000313" key="2">
    <source>
        <dbReference type="EMBL" id="ABC30331.1"/>
    </source>
</evidence>
<dbReference type="AlphaFoldDB" id="Q2SG93"/>
<organism evidence="2 3">
    <name type="scientific">Hahella chejuensis (strain KCTC 2396)</name>
    <dbReference type="NCBI Taxonomy" id="349521"/>
    <lineage>
        <taxon>Bacteria</taxon>
        <taxon>Pseudomonadati</taxon>
        <taxon>Pseudomonadota</taxon>
        <taxon>Gammaproteobacteria</taxon>
        <taxon>Oceanospirillales</taxon>
        <taxon>Hahellaceae</taxon>
        <taxon>Hahella</taxon>
    </lineage>
</organism>
<dbReference type="HOGENOM" id="CLU_096099_0_0_6"/>
<dbReference type="STRING" id="349521.HCH_03589"/>
<dbReference type="Proteomes" id="UP000000238">
    <property type="component" value="Chromosome"/>
</dbReference>
<dbReference type="Gene3D" id="3.40.190.10">
    <property type="entry name" value="Periplasmic binding protein-like II"/>
    <property type="match status" value="2"/>
</dbReference>
<gene>
    <name evidence="2" type="ordered locus">HCH_03589</name>
</gene>
<dbReference type="EMBL" id="CP000155">
    <property type="protein sequence ID" value="ABC30331.1"/>
    <property type="molecule type" value="Genomic_DNA"/>
</dbReference>
<dbReference type="eggNOG" id="COG0834">
    <property type="taxonomic scope" value="Bacteria"/>
</dbReference>
<dbReference type="SUPFAM" id="SSF53850">
    <property type="entry name" value="Periplasmic binding protein-like II"/>
    <property type="match status" value="1"/>
</dbReference>
<keyword evidence="1" id="KW-0732">Signal</keyword>
<feature type="signal peptide" evidence="1">
    <location>
        <begin position="1"/>
        <end position="23"/>
    </location>
</feature>
<dbReference type="KEGG" id="hch:HCH_03589"/>
<sequence length="252" mass="28430">MQRSLISAVFGLFCIVFGALAQAASTVQVWTYYDSPPFAIDPKGDDLTSTLCRVLTAKSGGEWIFKPQYLPRKRINHYLESGAEQGLVLWANPLWFQDKEETKYAWSNRVIWGANEIVSQRDNPVEYTGPESLAGKRFGGVAGHHYVGIDDLVQAGRIKREDTTSFSKNLDKLLSNRLDAMLIPRGELFHMVSQGNLGERVFISSKPHQQYERKILATQKLAAVRDFINAQLPALNEDAEWRALLEKYGLQP</sequence>
<evidence type="ECO:0000256" key="1">
    <source>
        <dbReference type="SAM" id="SignalP"/>
    </source>
</evidence>
<keyword evidence="3" id="KW-1185">Reference proteome</keyword>
<evidence type="ECO:0000313" key="3">
    <source>
        <dbReference type="Proteomes" id="UP000000238"/>
    </source>
</evidence>